<name>A0A7J8EES2_MOLMO</name>
<keyword evidence="2" id="KW-1185">Reference proteome</keyword>
<reference evidence="1 2" key="1">
    <citation type="journal article" date="2020" name="Nature">
        <title>Six reference-quality genomes reveal evolution of bat adaptations.</title>
        <authorList>
            <person name="Jebb D."/>
            <person name="Huang Z."/>
            <person name="Pippel M."/>
            <person name="Hughes G.M."/>
            <person name="Lavrichenko K."/>
            <person name="Devanna P."/>
            <person name="Winkler S."/>
            <person name="Jermiin L.S."/>
            <person name="Skirmuntt E.C."/>
            <person name="Katzourakis A."/>
            <person name="Burkitt-Gray L."/>
            <person name="Ray D.A."/>
            <person name="Sullivan K.A.M."/>
            <person name="Roscito J.G."/>
            <person name="Kirilenko B.M."/>
            <person name="Davalos L.M."/>
            <person name="Corthals A.P."/>
            <person name="Power M.L."/>
            <person name="Jones G."/>
            <person name="Ransome R.D."/>
            <person name="Dechmann D.K.N."/>
            <person name="Locatelli A.G."/>
            <person name="Puechmaille S.J."/>
            <person name="Fedrigo O."/>
            <person name="Jarvis E.D."/>
            <person name="Hiller M."/>
            <person name="Vernes S.C."/>
            <person name="Myers E.W."/>
            <person name="Teeling E.C."/>
        </authorList>
    </citation>
    <scope>NUCLEOTIDE SEQUENCE [LARGE SCALE GENOMIC DNA]</scope>
    <source>
        <strain evidence="1">MMolMol1</strain>
        <tissue evidence="1">Muscle</tissue>
    </source>
</reference>
<organism evidence="1 2">
    <name type="scientific">Molossus molossus</name>
    <name type="common">Pallas' mastiff bat</name>
    <name type="synonym">Vespertilio molossus</name>
    <dbReference type="NCBI Taxonomy" id="27622"/>
    <lineage>
        <taxon>Eukaryota</taxon>
        <taxon>Metazoa</taxon>
        <taxon>Chordata</taxon>
        <taxon>Craniata</taxon>
        <taxon>Vertebrata</taxon>
        <taxon>Euteleostomi</taxon>
        <taxon>Mammalia</taxon>
        <taxon>Eutheria</taxon>
        <taxon>Laurasiatheria</taxon>
        <taxon>Chiroptera</taxon>
        <taxon>Yangochiroptera</taxon>
        <taxon>Molossidae</taxon>
        <taxon>Molossus</taxon>
    </lineage>
</organism>
<sequence length="124" mass="14224">MYLGVVSIKCNQRMNFRKRRGLRTESCRAPVFRGQHRRSCQSLSGVARDKTMSCHRIQGQRGLHYGRNAQLLTSPGKSNQIRAETVTLCLFTNLSIQHRTVLLIVSFFHLTNVYSVPTVDQKLF</sequence>
<protein>
    <submittedName>
        <fullName evidence="1">Uncharacterized protein</fullName>
    </submittedName>
</protein>
<evidence type="ECO:0000313" key="1">
    <source>
        <dbReference type="EMBL" id="KAF6433870.1"/>
    </source>
</evidence>
<dbReference type="Proteomes" id="UP000550707">
    <property type="component" value="Unassembled WGS sequence"/>
</dbReference>
<accession>A0A7J8EES2</accession>
<dbReference type="InParanoid" id="A0A7J8EES2"/>
<comment type="caution">
    <text evidence="1">The sequence shown here is derived from an EMBL/GenBank/DDBJ whole genome shotgun (WGS) entry which is preliminary data.</text>
</comment>
<dbReference type="EMBL" id="JACASF010000014">
    <property type="protein sequence ID" value="KAF6433870.1"/>
    <property type="molecule type" value="Genomic_DNA"/>
</dbReference>
<dbReference type="AlphaFoldDB" id="A0A7J8EES2"/>
<evidence type="ECO:0000313" key="2">
    <source>
        <dbReference type="Proteomes" id="UP000550707"/>
    </source>
</evidence>
<gene>
    <name evidence="1" type="ORF">HJG59_008920</name>
</gene>
<proteinExistence type="predicted"/>